<proteinExistence type="predicted"/>
<name>A0ABQ6C435_9BURK</name>
<protein>
    <submittedName>
        <fullName evidence="1">Uncharacterized protein</fullName>
    </submittedName>
</protein>
<gene>
    <name evidence="1" type="ORF">GCM10007935_25210</name>
</gene>
<evidence type="ECO:0000313" key="1">
    <source>
        <dbReference type="EMBL" id="GLS15088.1"/>
    </source>
</evidence>
<dbReference type="RefSeq" id="WP_284308101.1">
    <property type="nucleotide sequence ID" value="NZ_BSPB01000020.1"/>
</dbReference>
<sequence length="162" mass="17421">MIHVVSIGPAQDHATAWFAYDDADFARKVAATDPLAAWEIHDVATVAELLADQGHDTVDAAAQAACPALCALGARYGWEHPLYRADHLLGRGVLSEEPVSVRSAFEAALQARPGTHRLYGTDTEAVGAFEGADPWLCAPAHWRARHALHQQLLALDVLADNL</sequence>
<evidence type="ECO:0000313" key="2">
    <source>
        <dbReference type="Proteomes" id="UP001156903"/>
    </source>
</evidence>
<reference evidence="2" key="1">
    <citation type="journal article" date="2019" name="Int. J. Syst. Evol. Microbiol.">
        <title>The Global Catalogue of Microorganisms (GCM) 10K type strain sequencing project: providing services to taxonomists for standard genome sequencing and annotation.</title>
        <authorList>
            <consortium name="The Broad Institute Genomics Platform"/>
            <consortium name="The Broad Institute Genome Sequencing Center for Infectious Disease"/>
            <person name="Wu L."/>
            <person name="Ma J."/>
        </authorList>
    </citation>
    <scope>NUCLEOTIDE SEQUENCE [LARGE SCALE GENOMIC DNA]</scope>
    <source>
        <strain evidence="2">NBRC 109341</strain>
    </source>
</reference>
<keyword evidence="2" id="KW-1185">Reference proteome</keyword>
<dbReference type="Proteomes" id="UP001156903">
    <property type="component" value="Unassembled WGS sequence"/>
</dbReference>
<comment type="caution">
    <text evidence="1">The sequence shown here is derived from an EMBL/GenBank/DDBJ whole genome shotgun (WGS) entry which is preliminary data.</text>
</comment>
<dbReference type="EMBL" id="BSPB01000020">
    <property type="protein sequence ID" value="GLS15088.1"/>
    <property type="molecule type" value="Genomic_DNA"/>
</dbReference>
<accession>A0ABQ6C435</accession>
<organism evidence="1 2">
    <name type="scientific">Hydrogenophaga electricum</name>
    <dbReference type="NCBI Taxonomy" id="1230953"/>
    <lineage>
        <taxon>Bacteria</taxon>
        <taxon>Pseudomonadati</taxon>
        <taxon>Pseudomonadota</taxon>
        <taxon>Betaproteobacteria</taxon>
        <taxon>Burkholderiales</taxon>
        <taxon>Comamonadaceae</taxon>
        <taxon>Hydrogenophaga</taxon>
    </lineage>
</organism>